<organism evidence="2 3">
    <name type="scientific">Lentinus tigrinus ALCF2SS1-6</name>
    <dbReference type="NCBI Taxonomy" id="1328759"/>
    <lineage>
        <taxon>Eukaryota</taxon>
        <taxon>Fungi</taxon>
        <taxon>Dikarya</taxon>
        <taxon>Basidiomycota</taxon>
        <taxon>Agaricomycotina</taxon>
        <taxon>Agaricomycetes</taxon>
        <taxon>Polyporales</taxon>
        <taxon>Polyporaceae</taxon>
        <taxon>Lentinus</taxon>
    </lineage>
</organism>
<feature type="transmembrane region" description="Helical" evidence="1">
    <location>
        <begin position="161"/>
        <end position="179"/>
    </location>
</feature>
<dbReference type="EMBL" id="ML122279">
    <property type="protein sequence ID" value="RPD57706.1"/>
    <property type="molecule type" value="Genomic_DNA"/>
</dbReference>
<name>A0A5C2S8Q5_9APHY</name>
<keyword evidence="1" id="KW-0472">Membrane</keyword>
<accession>A0A5C2S8Q5</accession>
<keyword evidence="1" id="KW-0812">Transmembrane</keyword>
<proteinExistence type="predicted"/>
<dbReference type="OrthoDB" id="2562239at2759"/>
<feature type="transmembrane region" description="Helical" evidence="1">
    <location>
        <begin position="199"/>
        <end position="222"/>
    </location>
</feature>
<feature type="transmembrane region" description="Helical" evidence="1">
    <location>
        <begin position="22"/>
        <end position="44"/>
    </location>
</feature>
<protein>
    <submittedName>
        <fullName evidence="2">Uncharacterized protein</fullName>
    </submittedName>
</protein>
<keyword evidence="3" id="KW-1185">Reference proteome</keyword>
<gene>
    <name evidence="2" type="ORF">L227DRAFT_221686</name>
</gene>
<keyword evidence="1" id="KW-1133">Transmembrane helix</keyword>
<evidence type="ECO:0000256" key="1">
    <source>
        <dbReference type="SAM" id="Phobius"/>
    </source>
</evidence>
<reference evidence="2" key="1">
    <citation type="journal article" date="2018" name="Genome Biol. Evol.">
        <title>Genomics and development of Lentinus tigrinus, a white-rot wood-decaying mushroom with dimorphic fruiting bodies.</title>
        <authorList>
            <person name="Wu B."/>
            <person name="Xu Z."/>
            <person name="Knudson A."/>
            <person name="Carlson A."/>
            <person name="Chen N."/>
            <person name="Kovaka S."/>
            <person name="LaButti K."/>
            <person name="Lipzen A."/>
            <person name="Pennachio C."/>
            <person name="Riley R."/>
            <person name="Schakwitz W."/>
            <person name="Umezawa K."/>
            <person name="Ohm R.A."/>
            <person name="Grigoriev I.V."/>
            <person name="Nagy L.G."/>
            <person name="Gibbons J."/>
            <person name="Hibbett D."/>
        </authorList>
    </citation>
    <scope>NUCLEOTIDE SEQUENCE [LARGE SCALE GENOMIC DNA]</scope>
    <source>
        <strain evidence="2">ALCF2SS1-6</strain>
    </source>
</reference>
<feature type="transmembrane region" description="Helical" evidence="1">
    <location>
        <begin position="234"/>
        <end position="252"/>
    </location>
</feature>
<dbReference type="AlphaFoldDB" id="A0A5C2S8Q5"/>
<sequence length="319" mass="35241">MSSNSTHEFPSPIGGVPFPEDLVPSILFSTLHALLIPIFVWRLVRSRTRTLVLLGVCCFTIERTVFHALRAYASHHSNSRESKGLETYFQTTLAGGYVTLGQDLMNVSRALFVNATKGSEILAREAKSNKNHKPDCGMDWSHLATLDLEDHPRARTFIRRVMFLVTMLFWAAIIIGIVASVDYPKVLKSGAYGTTVRGLWNTSAALAISLLMGLAHGAVWACYAIPRVPRQSTIWIVLIAALVTVVPVYRLYVLRFSTTSLASDAPGSLNSAQSKATFYVFHSAPEFLSAAILVSLDARQVFNTGLWGDRRRQDPESKV</sequence>
<evidence type="ECO:0000313" key="2">
    <source>
        <dbReference type="EMBL" id="RPD57706.1"/>
    </source>
</evidence>
<evidence type="ECO:0000313" key="3">
    <source>
        <dbReference type="Proteomes" id="UP000313359"/>
    </source>
</evidence>
<dbReference type="Proteomes" id="UP000313359">
    <property type="component" value="Unassembled WGS sequence"/>
</dbReference>